<dbReference type="SMART" id="SM00460">
    <property type="entry name" value="TGc"/>
    <property type="match status" value="1"/>
</dbReference>
<reference evidence="2 3" key="1">
    <citation type="submission" date="2020-01" db="EMBL/GenBank/DDBJ databases">
        <title>Genome analysis of Anaerocolumna sp. CBA3638.</title>
        <authorList>
            <person name="Kim J."/>
            <person name="Roh S.W."/>
        </authorList>
    </citation>
    <scope>NUCLEOTIDE SEQUENCE [LARGE SCALE GENOMIC DNA]</scope>
    <source>
        <strain evidence="2 3">CBA3638</strain>
    </source>
</reference>
<evidence type="ECO:0000259" key="1">
    <source>
        <dbReference type="SMART" id="SM00460"/>
    </source>
</evidence>
<feature type="domain" description="Transglutaminase-like" evidence="1">
    <location>
        <begin position="181"/>
        <end position="237"/>
    </location>
</feature>
<name>A0A6P1TJJ5_9FIRM</name>
<dbReference type="InterPro" id="IPR002931">
    <property type="entry name" value="Transglutaminase-like"/>
</dbReference>
<dbReference type="RefSeq" id="WP_161837313.1">
    <property type="nucleotide sequence ID" value="NZ_CP048000.1"/>
</dbReference>
<evidence type="ECO:0000313" key="2">
    <source>
        <dbReference type="EMBL" id="QHQ60477.1"/>
    </source>
</evidence>
<dbReference type="Pfam" id="PF01841">
    <property type="entry name" value="Transglut_core"/>
    <property type="match status" value="1"/>
</dbReference>
<dbReference type="InterPro" id="IPR052557">
    <property type="entry name" value="CAP/Cytokinesis_protein"/>
</dbReference>
<dbReference type="EMBL" id="CP048000">
    <property type="protein sequence ID" value="QHQ60477.1"/>
    <property type="molecule type" value="Genomic_DNA"/>
</dbReference>
<organism evidence="2 3">
    <name type="scientific">Anaerocolumna sedimenticola</name>
    <dbReference type="NCBI Taxonomy" id="2696063"/>
    <lineage>
        <taxon>Bacteria</taxon>
        <taxon>Bacillati</taxon>
        <taxon>Bacillota</taxon>
        <taxon>Clostridia</taxon>
        <taxon>Lachnospirales</taxon>
        <taxon>Lachnospiraceae</taxon>
        <taxon>Anaerocolumna</taxon>
    </lineage>
</organism>
<sequence>MRQFFKFLFSLIFLILILYTVNNRYHLTDWLFFTGYADQTGNEQIFVNDVRNAMLDGLTEIELRFVGKVENMEWFTEDAIDMVYEIDDKRTSSDYDYLRYKTNSIYAHIVGFGNVLTVTYEFEYNETAKETLQVDETIKKLFEKWELNKKTDYEKIKKIHDYIIQNASYDTDTENYSAYDNLINKRSTCQGYMSIAYKMFTEAGIPCRIITGTGNKDSHGWNIVQLDGKWYNVDCTWDDPLTSDGKSISTYDYFLKSEKDFKGHKRDDEFQNEEFIKNYVMSDVSYKE</sequence>
<dbReference type="AlphaFoldDB" id="A0A6P1TJJ5"/>
<dbReference type="SUPFAM" id="SSF54001">
    <property type="entry name" value="Cysteine proteinases"/>
    <property type="match status" value="1"/>
</dbReference>
<protein>
    <recommendedName>
        <fullName evidence="1">Transglutaminase-like domain-containing protein</fullName>
    </recommendedName>
</protein>
<proteinExistence type="predicted"/>
<dbReference type="GO" id="GO:0005737">
    <property type="term" value="C:cytoplasm"/>
    <property type="evidence" value="ECO:0007669"/>
    <property type="project" value="TreeGrafter"/>
</dbReference>
<gene>
    <name evidence="2" type="ORF">Ana3638_06580</name>
</gene>
<dbReference type="PANTHER" id="PTHR46333:SF2">
    <property type="entry name" value="CYTOKINESIS PROTEIN 3"/>
    <property type="match status" value="1"/>
</dbReference>
<evidence type="ECO:0000313" key="3">
    <source>
        <dbReference type="Proteomes" id="UP000464314"/>
    </source>
</evidence>
<keyword evidence="3" id="KW-1185">Reference proteome</keyword>
<dbReference type="KEGG" id="anr:Ana3638_06580"/>
<dbReference type="Gene3D" id="3.10.620.30">
    <property type="match status" value="1"/>
</dbReference>
<dbReference type="PANTHER" id="PTHR46333">
    <property type="entry name" value="CYTOKINESIS PROTEIN 3"/>
    <property type="match status" value="1"/>
</dbReference>
<dbReference type="InterPro" id="IPR038765">
    <property type="entry name" value="Papain-like_cys_pep_sf"/>
</dbReference>
<accession>A0A6P1TJJ5</accession>
<dbReference type="Proteomes" id="UP000464314">
    <property type="component" value="Chromosome"/>
</dbReference>